<dbReference type="PANTHER" id="PTHR34072:SF42">
    <property type="entry name" value="INTEGRASE CATALYTIC DOMAIN-CONTAINING PROTEIN"/>
    <property type="match status" value="1"/>
</dbReference>
<keyword evidence="9" id="KW-1185">Reference proteome</keyword>
<proteinExistence type="predicted"/>
<evidence type="ECO:0000256" key="5">
    <source>
        <dbReference type="ARBA" id="ARBA00022801"/>
    </source>
</evidence>
<feature type="non-terminal residue" evidence="8">
    <location>
        <position position="1"/>
    </location>
</feature>
<protein>
    <recommendedName>
        <fullName evidence="7">Reverse transcriptase RNase H-like domain-containing protein</fullName>
    </recommendedName>
</protein>
<keyword evidence="5" id="KW-0378">Hydrolase</keyword>
<evidence type="ECO:0000313" key="9">
    <source>
        <dbReference type="Proteomes" id="UP001529510"/>
    </source>
</evidence>
<dbReference type="EMBL" id="JAMKFB020000001">
    <property type="protein sequence ID" value="KAL0203721.1"/>
    <property type="molecule type" value="Genomic_DNA"/>
</dbReference>
<keyword evidence="3" id="KW-0540">Nuclease</keyword>
<evidence type="ECO:0000256" key="3">
    <source>
        <dbReference type="ARBA" id="ARBA00022722"/>
    </source>
</evidence>
<dbReference type="GO" id="GO:0004519">
    <property type="term" value="F:endonuclease activity"/>
    <property type="evidence" value="ECO:0007669"/>
    <property type="project" value="UniProtKB-KW"/>
</dbReference>
<keyword evidence="6" id="KW-0695">RNA-directed DNA polymerase</keyword>
<feature type="domain" description="Reverse transcriptase RNase H-like" evidence="7">
    <location>
        <begin position="12"/>
        <end position="90"/>
    </location>
</feature>
<reference evidence="8 9" key="1">
    <citation type="submission" date="2024-05" db="EMBL/GenBank/DDBJ databases">
        <title>Genome sequencing and assembly of Indian major carp, Cirrhinus mrigala (Hamilton, 1822).</title>
        <authorList>
            <person name="Mohindra V."/>
            <person name="Chowdhury L.M."/>
            <person name="Lal K."/>
            <person name="Jena J.K."/>
        </authorList>
    </citation>
    <scope>NUCLEOTIDE SEQUENCE [LARGE SCALE GENOMIC DNA]</scope>
    <source>
        <strain evidence="8">CM1030</strain>
        <tissue evidence="8">Blood</tissue>
    </source>
</reference>
<accession>A0ABD0RZG3</accession>
<dbReference type="CDD" id="cd09274">
    <property type="entry name" value="RNase_HI_RT_Ty3"/>
    <property type="match status" value="1"/>
</dbReference>
<evidence type="ECO:0000313" key="8">
    <source>
        <dbReference type="EMBL" id="KAL0203721.1"/>
    </source>
</evidence>
<gene>
    <name evidence="8" type="ORF">M9458_001739</name>
</gene>
<feature type="non-terminal residue" evidence="8">
    <location>
        <position position="199"/>
    </location>
</feature>
<dbReference type="GO" id="GO:0003964">
    <property type="term" value="F:RNA-directed DNA polymerase activity"/>
    <property type="evidence" value="ECO:0007669"/>
    <property type="project" value="UniProtKB-KW"/>
</dbReference>
<sequence>LVGLSQAVGEPPLLHPCAYYSRKLSPVEQNYDVGNRELLAIKLALEERRHWLGAAHQLTIITDHKNLQYLREARRLNPRQAHWALFFTRFDFKITYRPGSKNVTADALSRQFSFDNPSEPKPIIPSKLIVSPILWDQDETIRQAILQEPAPPECPEGKIFMPRSQRLPLLGAAHQSPGSGQPTDPLAPSNSFLVALYVP</sequence>
<name>A0ABD0RZG3_CIRMR</name>
<keyword evidence="2" id="KW-0548">Nucleotidyltransferase</keyword>
<dbReference type="InterPro" id="IPR043502">
    <property type="entry name" value="DNA/RNA_pol_sf"/>
</dbReference>
<evidence type="ECO:0000256" key="2">
    <source>
        <dbReference type="ARBA" id="ARBA00022695"/>
    </source>
</evidence>
<dbReference type="Proteomes" id="UP001529510">
    <property type="component" value="Unassembled WGS sequence"/>
</dbReference>
<evidence type="ECO:0000259" key="7">
    <source>
        <dbReference type="Pfam" id="PF17917"/>
    </source>
</evidence>
<evidence type="ECO:0000256" key="4">
    <source>
        <dbReference type="ARBA" id="ARBA00022759"/>
    </source>
</evidence>
<dbReference type="InterPro" id="IPR041373">
    <property type="entry name" value="RT_RNaseH"/>
</dbReference>
<dbReference type="Pfam" id="PF17917">
    <property type="entry name" value="RT_RNaseH"/>
    <property type="match status" value="1"/>
</dbReference>
<evidence type="ECO:0000256" key="6">
    <source>
        <dbReference type="ARBA" id="ARBA00022918"/>
    </source>
</evidence>
<dbReference type="SUPFAM" id="SSF56672">
    <property type="entry name" value="DNA/RNA polymerases"/>
    <property type="match status" value="1"/>
</dbReference>
<evidence type="ECO:0000256" key="1">
    <source>
        <dbReference type="ARBA" id="ARBA00022679"/>
    </source>
</evidence>
<dbReference type="PANTHER" id="PTHR34072">
    <property type="entry name" value="ENZYMATIC POLYPROTEIN-RELATED"/>
    <property type="match status" value="1"/>
</dbReference>
<dbReference type="GO" id="GO:0016787">
    <property type="term" value="F:hydrolase activity"/>
    <property type="evidence" value="ECO:0007669"/>
    <property type="project" value="UniProtKB-KW"/>
</dbReference>
<dbReference type="AlphaFoldDB" id="A0ABD0RZG3"/>
<organism evidence="8 9">
    <name type="scientific">Cirrhinus mrigala</name>
    <name type="common">Mrigala</name>
    <dbReference type="NCBI Taxonomy" id="683832"/>
    <lineage>
        <taxon>Eukaryota</taxon>
        <taxon>Metazoa</taxon>
        <taxon>Chordata</taxon>
        <taxon>Craniata</taxon>
        <taxon>Vertebrata</taxon>
        <taxon>Euteleostomi</taxon>
        <taxon>Actinopterygii</taxon>
        <taxon>Neopterygii</taxon>
        <taxon>Teleostei</taxon>
        <taxon>Ostariophysi</taxon>
        <taxon>Cypriniformes</taxon>
        <taxon>Cyprinidae</taxon>
        <taxon>Labeoninae</taxon>
        <taxon>Labeonini</taxon>
        <taxon>Cirrhinus</taxon>
    </lineage>
</organism>
<comment type="caution">
    <text evidence="8">The sequence shown here is derived from an EMBL/GenBank/DDBJ whole genome shotgun (WGS) entry which is preliminary data.</text>
</comment>
<keyword evidence="1" id="KW-0808">Transferase</keyword>
<keyword evidence="4" id="KW-0255">Endonuclease</keyword>